<feature type="compositionally biased region" description="Basic and acidic residues" evidence="1">
    <location>
        <begin position="168"/>
        <end position="182"/>
    </location>
</feature>
<dbReference type="AlphaFoldDB" id="A0A9P0Z1M7"/>
<dbReference type="OrthoDB" id="1837743at2759"/>
<sequence>MGKIKQSKGELSARITKSRAGFELLDGLEDEFPLLSSTKHAEKSATKEAGKKSAVGEESVQAAVPKPTSAVAKEPTSTGKSSSSKPVNSQVGLASQIDPGTAGTVNQAGSAAKARPTACAGEISGKIVADAAGISATKPGLTAPTQVDDEPALHKQTAAKQSGGNKPAVHDDVTANKSHDKNGGAGVARAWSSLFKDNRDTSNGLKLRYIPPKGTSLDFTDRVLPSMVDMRGFCLVGFFTGKFPGLKAVYDLKNTWGLLAWLISITRDELFSNLKMMKIDQKC</sequence>
<proteinExistence type="predicted"/>
<reference evidence="2" key="1">
    <citation type="submission" date="2022-07" db="EMBL/GenBank/DDBJ databases">
        <authorList>
            <person name="Macas J."/>
            <person name="Novak P."/>
            <person name="Neumann P."/>
        </authorList>
    </citation>
    <scope>NUCLEOTIDE SEQUENCE</scope>
</reference>
<evidence type="ECO:0000313" key="3">
    <source>
        <dbReference type="Proteomes" id="UP001152484"/>
    </source>
</evidence>
<protein>
    <submittedName>
        <fullName evidence="2">Uncharacterized protein</fullName>
    </submittedName>
</protein>
<feature type="compositionally biased region" description="Low complexity" evidence="1">
    <location>
        <begin position="75"/>
        <end position="92"/>
    </location>
</feature>
<gene>
    <name evidence="2" type="ORF">CEURO_LOCUS8561</name>
</gene>
<dbReference type="EMBL" id="CAMAPE010000017">
    <property type="protein sequence ID" value="CAH9083390.1"/>
    <property type="molecule type" value="Genomic_DNA"/>
</dbReference>
<evidence type="ECO:0000313" key="2">
    <source>
        <dbReference type="EMBL" id="CAH9083390.1"/>
    </source>
</evidence>
<dbReference type="Proteomes" id="UP001152484">
    <property type="component" value="Unassembled WGS sequence"/>
</dbReference>
<keyword evidence="3" id="KW-1185">Reference proteome</keyword>
<feature type="region of interest" description="Disordered" evidence="1">
    <location>
        <begin position="154"/>
        <end position="185"/>
    </location>
</feature>
<organism evidence="2 3">
    <name type="scientific">Cuscuta europaea</name>
    <name type="common">European dodder</name>
    <dbReference type="NCBI Taxonomy" id="41803"/>
    <lineage>
        <taxon>Eukaryota</taxon>
        <taxon>Viridiplantae</taxon>
        <taxon>Streptophyta</taxon>
        <taxon>Embryophyta</taxon>
        <taxon>Tracheophyta</taxon>
        <taxon>Spermatophyta</taxon>
        <taxon>Magnoliopsida</taxon>
        <taxon>eudicotyledons</taxon>
        <taxon>Gunneridae</taxon>
        <taxon>Pentapetalae</taxon>
        <taxon>asterids</taxon>
        <taxon>lamiids</taxon>
        <taxon>Solanales</taxon>
        <taxon>Convolvulaceae</taxon>
        <taxon>Cuscuteae</taxon>
        <taxon>Cuscuta</taxon>
        <taxon>Cuscuta subgen. Cuscuta</taxon>
    </lineage>
</organism>
<comment type="caution">
    <text evidence="2">The sequence shown here is derived from an EMBL/GenBank/DDBJ whole genome shotgun (WGS) entry which is preliminary data.</text>
</comment>
<evidence type="ECO:0000256" key="1">
    <source>
        <dbReference type="SAM" id="MobiDB-lite"/>
    </source>
</evidence>
<feature type="region of interest" description="Disordered" evidence="1">
    <location>
        <begin position="36"/>
        <end position="108"/>
    </location>
</feature>
<feature type="compositionally biased region" description="Basic and acidic residues" evidence="1">
    <location>
        <begin position="39"/>
        <end position="55"/>
    </location>
</feature>
<name>A0A9P0Z1M7_CUSEU</name>
<accession>A0A9P0Z1M7</accession>